<feature type="region of interest" description="Disordered" evidence="1">
    <location>
        <begin position="1"/>
        <end position="48"/>
    </location>
</feature>
<protein>
    <submittedName>
        <fullName evidence="2">Uncharacterized protein</fullName>
    </submittedName>
</protein>
<dbReference type="Proteomes" id="UP000265520">
    <property type="component" value="Unassembled WGS sequence"/>
</dbReference>
<organism evidence="2 3">
    <name type="scientific">Trifolium medium</name>
    <dbReference type="NCBI Taxonomy" id="97028"/>
    <lineage>
        <taxon>Eukaryota</taxon>
        <taxon>Viridiplantae</taxon>
        <taxon>Streptophyta</taxon>
        <taxon>Embryophyta</taxon>
        <taxon>Tracheophyta</taxon>
        <taxon>Spermatophyta</taxon>
        <taxon>Magnoliopsida</taxon>
        <taxon>eudicotyledons</taxon>
        <taxon>Gunneridae</taxon>
        <taxon>Pentapetalae</taxon>
        <taxon>rosids</taxon>
        <taxon>fabids</taxon>
        <taxon>Fabales</taxon>
        <taxon>Fabaceae</taxon>
        <taxon>Papilionoideae</taxon>
        <taxon>50 kb inversion clade</taxon>
        <taxon>NPAAA clade</taxon>
        <taxon>Hologalegina</taxon>
        <taxon>IRL clade</taxon>
        <taxon>Trifolieae</taxon>
        <taxon>Trifolium</taxon>
    </lineage>
</organism>
<reference evidence="2 3" key="1">
    <citation type="journal article" date="2018" name="Front. Plant Sci.">
        <title>Red Clover (Trifolium pratense) and Zigzag Clover (T. medium) - A Picture of Genomic Similarities and Differences.</title>
        <authorList>
            <person name="Dluhosova J."/>
            <person name="Istvanek J."/>
            <person name="Nedelnik J."/>
            <person name="Repkova J."/>
        </authorList>
    </citation>
    <scope>NUCLEOTIDE SEQUENCE [LARGE SCALE GENOMIC DNA]</scope>
    <source>
        <strain evidence="3">cv. 10/8</strain>
        <tissue evidence="2">Leaf</tissue>
    </source>
</reference>
<comment type="caution">
    <text evidence="2">The sequence shown here is derived from an EMBL/GenBank/DDBJ whole genome shotgun (WGS) entry which is preliminary data.</text>
</comment>
<dbReference type="AlphaFoldDB" id="A0A392QW94"/>
<evidence type="ECO:0000313" key="3">
    <source>
        <dbReference type="Proteomes" id="UP000265520"/>
    </source>
</evidence>
<feature type="non-terminal residue" evidence="2">
    <location>
        <position position="1"/>
    </location>
</feature>
<keyword evidence="3" id="KW-1185">Reference proteome</keyword>
<proteinExistence type="predicted"/>
<feature type="region of interest" description="Disordered" evidence="1">
    <location>
        <begin position="80"/>
        <end position="111"/>
    </location>
</feature>
<evidence type="ECO:0000313" key="2">
    <source>
        <dbReference type="EMBL" id="MCI27786.1"/>
    </source>
</evidence>
<accession>A0A392QW94</accession>
<sequence length="111" mass="12638">YNPPSGGSCCSRRIAGHSTSSDQQILTERQSGKHPQNTQEIPVDWTRPIVSPSNPDLATILAALNKTNELLHQLNLRIEALERNQRPRPPNCPPRRHHRSRSPPRQEHVYQ</sequence>
<name>A0A392QW94_9FABA</name>
<dbReference type="EMBL" id="LXQA010161332">
    <property type="protein sequence ID" value="MCI27786.1"/>
    <property type="molecule type" value="Genomic_DNA"/>
</dbReference>
<evidence type="ECO:0000256" key="1">
    <source>
        <dbReference type="SAM" id="MobiDB-lite"/>
    </source>
</evidence>
<feature type="compositionally biased region" description="Polar residues" evidence="1">
    <location>
        <begin position="17"/>
        <end position="40"/>
    </location>
</feature>